<evidence type="ECO:0000259" key="7">
    <source>
        <dbReference type="Pfam" id="PF02492"/>
    </source>
</evidence>
<dbReference type="PANTHER" id="PTHR31715:SF0">
    <property type="entry name" value="UREASE ACCESSORY PROTEIN G"/>
    <property type="match status" value="1"/>
</dbReference>
<dbReference type="GO" id="GO:0043419">
    <property type="term" value="P:urea catabolic process"/>
    <property type="evidence" value="ECO:0007669"/>
    <property type="project" value="InterPro"/>
</dbReference>
<sequence>MATGVLWHQAGTGGQGRFYCAWRDGRFRRLAVHLRAIGDAPAMGGVWRGEAGAVGQFRQPPRRRGRHRYTAGAQEATAARVRHAHPAQVGHVAQRCLPGHPSRPADLRRVCRRRASLLRTGQRSAPSATLHAALNLDHTGNPTMSLPLNAPATHTDVQPHPGAARVGIGGPVGSGKTRLLEQLIPRFIARGIELAIITNDLATREDAERVQRSGLIDPQRVRAVETGACPHTAIREDPTLNLQMADELEARFGNLDLVLIESGGDNLASTFSLDLVDYWIFVIDVAGGDDIPRKRGPGVLSCDLLVVNKYDLAPYVGVDLPRMRRESVEARSGRLVLFTNCSTGDGVDEVVEAISRAVLFDRP</sequence>
<comment type="subunit">
    <text evidence="6">Homodimer. UreD, UreF and UreG form a complex that acts as a GTP-hydrolysis-dependent molecular chaperone, activating the urease apoprotein by helping to assemble the nickel containing metallocenter of UreC. The UreE protein probably delivers the nickel.</text>
</comment>
<dbReference type="GO" id="GO:0005737">
    <property type="term" value="C:cytoplasm"/>
    <property type="evidence" value="ECO:0007669"/>
    <property type="project" value="UniProtKB-SubCell"/>
</dbReference>
<feature type="domain" description="CobW/HypB/UreG nucleotide-binding" evidence="7">
    <location>
        <begin position="166"/>
        <end position="331"/>
    </location>
</feature>
<name>A0A3M4T2E2_PSEA0</name>
<keyword evidence="6" id="KW-0963">Cytoplasm</keyword>
<keyword evidence="5 6" id="KW-0143">Chaperone</keyword>
<dbReference type="Pfam" id="PF02492">
    <property type="entry name" value="cobW"/>
    <property type="match status" value="1"/>
</dbReference>
<dbReference type="Gene3D" id="3.40.50.300">
    <property type="entry name" value="P-loop containing nucleotide triphosphate hydrolases"/>
    <property type="match status" value="1"/>
</dbReference>
<evidence type="ECO:0000256" key="1">
    <source>
        <dbReference type="ARBA" id="ARBA00005732"/>
    </source>
</evidence>
<comment type="similarity">
    <text evidence="1 6">Belongs to the SIMIBI class G3E GTPase family. UreG subfamily.</text>
</comment>
<accession>A0A3M4T2E2</accession>
<dbReference type="PANTHER" id="PTHR31715">
    <property type="entry name" value="UREASE ACCESSORY PROTEIN G"/>
    <property type="match status" value="1"/>
</dbReference>
<evidence type="ECO:0000256" key="2">
    <source>
        <dbReference type="ARBA" id="ARBA00022741"/>
    </source>
</evidence>
<organism evidence="8 9">
    <name type="scientific">Pseudomonas amygdali pv. ulmi</name>
    <dbReference type="NCBI Taxonomy" id="251720"/>
    <lineage>
        <taxon>Bacteria</taxon>
        <taxon>Pseudomonadati</taxon>
        <taxon>Pseudomonadota</taxon>
        <taxon>Gammaproteobacteria</taxon>
        <taxon>Pseudomonadales</taxon>
        <taxon>Pseudomonadaceae</taxon>
        <taxon>Pseudomonas</taxon>
        <taxon>Pseudomonas amygdali</taxon>
    </lineage>
</organism>
<dbReference type="InterPro" id="IPR004400">
    <property type="entry name" value="UreG"/>
</dbReference>
<dbReference type="NCBIfam" id="TIGR00101">
    <property type="entry name" value="ureG"/>
    <property type="match status" value="1"/>
</dbReference>
<dbReference type="HAMAP" id="MF_01389">
    <property type="entry name" value="UreG"/>
    <property type="match status" value="1"/>
</dbReference>
<proteinExistence type="inferred from homology"/>
<gene>
    <name evidence="6" type="primary">ureG</name>
    <name evidence="8" type="ORF">ALP90_02729</name>
</gene>
<evidence type="ECO:0000256" key="6">
    <source>
        <dbReference type="HAMAP-Rule" id="MF_01389"/>
    </source>
</evidence>
<dbReference type="InterPro" id="IPR027417">
    <property type="entry name" value="P-loop_NTPase"/>
</dbReference>
<reference evidence="8 9" key="1">
    <citation type="submission" date="2018-08" db="EMBL/GenBank/DDBJ databases">
        <title>Recombination of ecologically and evolutionarily significant loci maintains genetic cohesion in the Pseudomonas syringae species complex.</title>
        <authorList>
            <person name="Dillon M."/>
            <person name="Thakur S."/>
            <person name="Almeida R.N.D."/>
            <person name="Weir B.S."/>
            <person name="Guttman D.S."/>
        </authorList>
    </citation>
    <scope>NUCLEOTIDE SEQUENCE [LARGE SCALE GENOMIC DNA]</scope>
    <source>
        <strain evidence="8 9">ICMP 5931</strain>
    </source>
</reference>
<comment type="caution">
    <text evidence="8">The sequence shown here is derived from an EMBL/GenBank/DDBJ whole genome shotgun (WGS) entry which is preliminary data.</text>
</comment>
<dbReference type="GO" id="GO:0016151">
    <property type="term" value="F:nickel cation binding"/>
    <property type="evidence" value="ECO:0007669"/>
    <property type="project" value="UniProtKB-UniRule"/>
</dbReference>
<evidence type="ECO:0000256" key="5">
    <source>
        <dbReference type="ARBA" id="ARBA00023186"/>
    </source>
</evidence>
<dbReference type="SUPFAM" id="SSF52540">
    <property type="entry name" value="P-loop containing nucleoside triphosphate hydrolases"/>
    <property type="match status" value="1"/>
</dbReference>
<dbReference type="InterPro" id="IPR003495">
    <property type="entry name" value="CobW/HypB/UreG_nucleotide-bd"/>
</dbReference>
<comment type="subcellular location">
    <subcellularLocation>
        <location evidence="6">Cytoplasm</location>
    </subcellularLocation>
</comment>
<keyword evidence="3 6" id="KW-0996">Nickel insertion</keyword>
<keyword evidence="4 6" id="KW-0342">GTP-binding</keyword>
<protein>
    <recommendedName>
        <fullName evidence="6">Urease accessory protein UreG</fullName>
    </recommendedName>
</protein>
<evidence type="ECO:0000256" key="4">
    <source>
        <dbReference type="ARBA" id="ARBA00023134"/>
    </source>
</evidence>
<comment type="function">
    <text evidence="6">Facilitates the functional incorporation of the urease nickel metallocenter. This process requires GTP hydrolysis, probably effectuated by UreG.</text>
</comment>
<evidence type="ECO:0000313" key="9">
    <source>
        <dbReference type="Proteomes" id="UP000271097"/>
    </source>
</evidence>
<keyword evidence="2 6" id="KW-0547">Nucleotide-binding</keyword>
<evidence type="ECO:0000313" key="8">
    <source>
        <dbReference type="EMBL" id="RMR21337.1"/>
    </source>
</evidence>
<dbReference type="Proteomes" id="UP000271097">
    <property type="component" value="Unassembled WGS sequence"/>
</dbReference>
<dbReference type="GO" id="GO:0005525">
    <property type="term" value="F:GTP binding"/>
    <property type="evidence" value="ECO:0007669"/>
    <property type="project" value="UniProtKB-KW"/>
</dbReference>
<evidence type="ECO:0000256" key="3">
    <source>
        <dbReference type="ARBA" id="ARBA00022988"/>
    </source>
</evidence>
<feature type="binding site" evidence="6">
    <location>
        <begin position="170"/>
        <end position="177"/>
    </location>
    <ligand>
        <name>GTP</name>
        <dbReference type="ChEBI" id="CHEBI:37565"/>
    </ligand>
</feature>
<dbReference type="AlphaFoldDB" id="A0A3M4T2E2"/>
<dbReference type="EMBL" id="RBRS01000126">
    <property type="protein sequence ID" value="RMR21337.1"/>
    <property type="molecule type" value="Genomic_DNA"/>
</dbReference>
<dbReference type="GO" id="GO:0003924">
    <property type="term" value="F:GTPase activity"/>
    <property type="evidence" value="ECO:0007669"/>
    <property type="project" value="InterPro"/>
</dbReference>